<dbReference type="EMBL" id="CADEPI010000184">
    <property type="protein sequence ID" value="CAB3379375.1"/>
    <property type="molecule type" value="Genomic_DNA"/>
</dbReference>
<dbReference type="AlphaFoldDB" id="A0A8S1DMW6"/>
<reference evidence="2 3" key="1">
    <citation type="submission" date="2020-04" db="EMBL/GenBank/DDBJ databases">
        <authorList>
            <person name="Alioto T."/>
            <person name="Alioto T."/>
            <person name="Gomez Garrido J."/>
        </authorList>
    </citation>
    <scope>NUCLEOTIDE SEQUENCE [LARGE SCALE GENOMIC DNA]</scope>
</reference>
<feature type="compositionally biased region" description="Polar residues" evidence="1">
    <location>
        <begin position="35"/>
        <end position="51"/>
    </location>
</feature>
<organism evidence="2 3">
    <name type="scientific">Cloeon dipterum</name>
    <dbReference type="NCBI Taxonomy" id="197152"/>
    <lineage>
        <taxon>Eukaryota</taxon>
        <taxon>Metazoa</taxon>
        <taxon>Ecdysozoa</taxon>
        <taxon>Arthropoda</taxon>
        <taxon>Hexapoda</taxon>
        <taxon>Insecta</taxon>
        <taxon>Pterygota</taxon>
        <taxon>Palaeoptera</taxon>
        <taxon>Ephemeroptera</taxon>
        <taxon>Pisciforma</taxon>
        <taxon>Baetidae</taxon>
        <taxon>Cloeon</taxon>
    </lineage>
</organism>
<keyword evidence="3" id="KW-1185">Reference proteome</keyword>
<evidence type="ECO:0000256" key="1">
    <source>
        <dbReference type="SAM" id="MobiDB-lite"/>
    </source>
</evidence>
<dbReference type="Proteomes" id="UP000494165">
    <property type="component" value="Unassembled WGS sequence"/>
</dbReference>
<sequence>MDISESGAAQQKEEKLNLETRGVDCSPGGTIQDARPSSSTPAENSAKNSALQDDVLQSLADQANDVAKERLECKAQILKIVTDIEKAKKRNDKKYKEKVQDAKKSVCEIIDKMAELGKKLED</sequence>
<feature type="compositionally biased region" description="Basic and acidic residues" evidence="1">
    <location>
        <begin position="11"/>
        <end position="22"/>
    </location>
</feature>
<evidence type="ECO:0000313" key="3">
    <source>
        <dbReference type="Proteomes" id="UP000494165"/>
    </source>
</evidence>
<proteinExistence type="predicted"/>
<protein>
    <submittedName>
        <fullName evidence="2">Uncharacterized protein</fullName>
    </submittedName>
</protein>
<name>A0A8S1DMW6_9INSE</name>
<comment type="caution">
    <text evidence="2">The sequence shown here is derived from an EMBL/GenBank/DDBJ whole genome shotgun (WGS) entry which is preliminary data.</text>
</comment>
<accession>A0A8S1DMW6</accession>
<evidence type="ECO:0000313" key="2">
    <source>
        <dbReference type="EMBL" id="CAB3379375.1"/>
    </source>
</evidence>
<gene>
    <name evidence="2" type="ORF">CLODIP_2_CD10400</name>
</gene>
<feature type="region of interest" description="Disordered" evidence="1">
    <location>
        <begin position="1"/>
        <end position="53"/>
    </location>
</feature>